<accession>Q65RG1</accession>
<name>Q65RG1_MANSM</name>
<reference evidence="1 2" key="1">
    <citation type="journal article" date="2004" name="Nat. Biotechnol.">
        <title>The genome sequence of the capnophilic rumen bacterium Mannheimia succiniciproducens.</title>
        <authorList>
            <person name="Hong S.H."/>
            <person name="Kim J.S."/>
            <person name="Lee S.Y."/>
            <person name="In Y.H."/>
            <person name="Choi S.S."/>
            <person name="Rih J.-K."/>
            <person name="Kim C.H."/>
            <person name="Jeong H."/>
            <person name="Hur C.G."/>
            <person name="Kim J.J."/>
        </authorList>
    </citation>
    <scope>NUCLEOTIDE SEQUENCE [LARGE SCALE GENOMIC DNA]</scope>
    <source>
        <strain evidence="2">KCTC 0769BP / MBEL55E</strain>
    </source>
</reference>
<dbReference type="HOGENOM" id="CLU_3404272_0_0_6"/>
<protein>
    <submittedName>
        <fullName evidence="1">Uncharacterized protein</fullName>
    </submittedName>
</protein>
<keyword evidence="2" id="KW-1185">Reference proteome</keyword>
<dbReference type="Proteomes" id="UP000000607">
    <property type="component" value="Chromosome"/>
</dbReference>
<sequence length="30" mass="3688">MSMSKYLAQNFQIFNRTFMFKKIVQWLLSS</sequence>
<dbReference type="KEGG" id="msu:MS1842"/>
<organism evidence="1 2">
    <name type="scientific">Mannheimia succiniciproducens (strain KCTC 0769BP / MBEL55E)</name>
    <dbReference type="NCBI Taxonomy" id="221988"/>
    <lineage>
        <taxon>Bacteria</taxon>
        <taxon>Pseudomonadati</taxon>
        <taxon>Pseudomonadota</taxon>
        <taxon>Gammaproteobacteria</taxon>
        <taxon>Pasteurellales</taxon>
        <taxon>Pasteurellaceae</taxon>
        <taxon>Basfia</taxon>
    </lineage>
</organism>
<gene>
    <name evidence="1" type="ordered locus">MS1842</name>
</gene>
<dbReference type="AlphaFoldDB" id="Q65RG1"/>
<evidence type="ECO:0000313" key="1">
    <source>
        <dbReference type="EMBL" id="AAU38449.1"/>
    </source>
</evidence>
<dbReference type="EMBL" id="AE016827">
    <property type="protein sequence ID" value="AAU38449.1"/>
    <property type="molecule type" value="Genomic_DNA"/>
</dbReference>
<proteinExistence type="predicted"/>
<evidence type="ECO:0000313" key="2">
    <source>
        <dbReference type="Proteomes" id="UP000000607"/>
    </source>
</evidence>